<dbReference type="AlphaFoldDB" id="A0A3R8QNH7"/>
<reference evidence="2 3" key="1">
    <citation type="submission" date="2018-01" db="EMBL/GenBank/DDBJ databases">
        <title>Twenty Corynebacterium bovis Genomes.</title>
        <authorList>
            <person name="Gulvik C.A."/>
        </authorList>
    </citation>
    <scope>NUCLEOTIDE SEQUENCE [LARGE SCALE GENOMIC DNA]</scope>
    <source>
        <strain evidence="2 3">F6900</strain>
    </source>
</reference>
<dbReference type="PANTHER" id="PTHR30005">
    <property type="entry name" value="EXOPOLYPHOSPHATASE"/>
    <property type="match status" value="1"/>
</dbReference>
<dbReference type="Pfam" id="PF02541">
    <property type="entry name" value="Ppx-GppA"/>
    <property type="match status" value="1"/>
</dbReference>
<evidence type="ECO:0000313" key="3">
    <source>
        <dbReference type="Proteomes" id="UP000276526"/>
    </source>
</evidence>
<dbReference type="RefSeq" id="WP_125172650.1">
    <property type="nucleotide sequence ID" value="NZ_JAPJOD010000003.1"/>
</dbReference>
<dbReference type="Gene3D" id="3.30.420.150">
    <property type="entry name" value="Exopolyphosphatase. Domain 2"/>
    <property type="match status" value="1"/>
</dbReference>
<sequence length="320" mass="34084">MTAPRVLAAIDCGTNSIRLLVSEVRADGTLRELTRENTIVRLGQGVDATGRFAPEALERVDAALGTYTDRMVDLGVSDVMMGATSATRDAANREDFFALTRRHLGRIREGAVAEVVSGTEEAQFSFAGAVADLGDLTDETVCVIDLGGGSTEFVVDGDRSWSADMGCVRLTERFLRTVPPTDAEVDAARAYVDELLATVNREVDLRSVTRVVGVAGTMTTLAAIELGLDHYDAAAIHRSRLPLGHLRETARTLLHQTVEERRAHPVMHPGRADVIGGGAVVVDAVASQFLAQGIDEITVSEKDILDGMLSAVVTRTATAG</sequence>
<evidence type="ECO:0000313" key="2">
    <source>
        <dbReference type="EMBL" id="RRO87267.1"/>
    </source>
</evidence>
<dbReference type="Proteomes" id="UP000276526">
    <property type="component" value="Unassembled WGS sequence"/>
</dbReference>
<dbReference type="Gene3D" id="3.30.420.40">
    <property type="match status" value="1"/>
</dbReference>
<dbReference type="InterPro" id="IPR003695">
    <property type="entry name" value="Ppx_GppA_N"/>
</dbReference>
<evidence type="ECO:0000259" key="1">
    <source>
        <dbReference type="Pfam" id="PF02541"/>
    </source>
</evidence>
<accession>A0A3R8QNH7</accession>
<dbReference type="PANTHER" id="PTHR30005:SF13">
    <property type="entry name" value="EXOPOLYPHOSPHATASE 2"/>
    <property type="match status" value="1"/>
</dbReference>
<dbReference type="SUPFAM" id="SSF53067">
    <property type="entry name" value="Actin-like ATPase domain"/>
    <property type="match status" value="2"/>
</dbReference>
<dbReference type="CDD" id="cd24119">
    <property type="entry name" value="ASKHA_NBD_MtPPX2-like"/>
    <property type="match status" value="1"/>
</dbReference>
<gene>
    <name evidence="2" type="ORF">CXF48_03640</name>
</gene>
<name>A0A3R8QNH7_9CORY</name>
<organism evidence="2 3">
    <name type="scientific">Corynebacterium bovis</name>
    <dbReference type="NCBI Taxonomy" id="36808"/>
    <lineage>
        <taxon>Bacteria</taxon>
        <taxon>Bacillati</taxon>
        <taxon>Actinomycetota</taxon>
        <taxon>Actinomycetes</taxon>
        <taxon>Mycobacteriales</taxon>
        <taxon>Corynebacteriaceae</taxon>
        <taxon>Corynebacterium</taxon>
    </lineage>
</organism>
<feature type="domain" description="Ppx/GppA phosphatase N-terminal" evidence="1">
    <location>
        <begin position="26"/>
        <end position="309"/>
    </location>
</feature>
<proteinExistence type="predicted"/>
<protein>
    <submittedName>
        <fullName evidence="2">Exopolyphosphatase</fullName>
    </submittedName>
</protein>
<dbReference type="InterPro" id="IPR050273">
    <property type="entry name" value="GppA/Ppx_hydrolase"/>
</dbReference>
<comment type="caution">
    <text evidence="2">The sequence shown here is derived from an EMBL/GenBank/DDBJ whole genome shotgun (WGS) entry which is preliminary data.</text>
</comment>
<dbReference type="EMBL" id="PQNK01000004">
    <property type="protein sequence ID" value="RRO87267.1"/>
    <property type="molecule type" value="Genomic_DNA"/>
</dbReference>
<dbReference type="InterPro" id="IPR043129">
    <property type="entry name" value="ATPase_NBD"/>
</dbReference>
<dbReference type="GO" id="GO:0016462">
    <property type="term" value="F:pyrophosphatase activity"/>
    <property type="evidence" value="ECO:0007669"/>
    <property type="project" value="TreeGrafter"/>
</dbReference>